<comment type="caution">
    <text evidence="9">The sequence shown here is derived from an EMBL/GenBank/DDBJ whole genome shotgun (WGS) entry which is preliminary data.</text>
</comment>
<dbReference type="InterPro" id="IPR057577">
    <property type="entry name" value="Nucleoprot-TPR/MLP1_dom"/>
</dbReference>
<evidence type="ECO:0000256" key="3">
    <source>
        <dbReference type="ARBA" id="ARBA00023242"/>
    </source>
</evidence>
<feature type="region of interest" description="Disordered" evidence="5">
    <location>
        <begin position="1046"/>
        <end position="1065"/>
    </location>
</feature>
<feature type="region of interest" description="Disordered" evidence="5">
    <location>
        <begin position="832"/>
        <end position="853"/>
    </location>
</feature>
<feature type="domain" description="NUA/TPR/MLP1-2-like" evidence="8">
    <location>
        <begin position="491"/>
        <end position="597"/>
    </location>
</feature>
<feature type="region of interest" description="Disordered" evidence="5">
    <location>
        <begin position="369"/>
        <end position="407"/>
    </location>
</feature>
<feature type="coiled-coil region" evidence="4">
    <location>
        <begin position="706"/>
        <end position="810"/>
    </location>
</feature>
<keyword evidence="3" id="KW-0539">Nucleus</keyword>
<feature type="compositionally biased region" description="Basic and acidic residues" evidence="5">
    <location>
        <begin position="840"/>
        <end position="851"/>
    </location>
</feature>
<evidence type="ECO:0000313" key="9">
    <source>
        <dbReference type="EMBL" id="KAI1858196.1"/>
    </source>
</evidence>
<accession>A0A9Q0AK83</accession>
<protein>
    <recommendedName>
        <fullName evidence="11">Nucleoprotein TPR/MLP1 domain-containing protein</fullName>
    </recommendedName>
</protein>
<feature type="domain" description="Nucleoprotein TPR/MLP1-2" evidence="6">
    <location>
        <begin position="1072"/>
        <end position="1200"/>
    </location>
</feature>
<feature type="region of interest" description="Disordered" evidence="5">
    <location>
        <begin position="1782"/>
        <end position="1811"/>
    </location>
</feature>
<dbReference type="Pfam" id="PF07926">
    <property type="entry name" value="TPR_MLP1_2"/>
    <property type="match status" value="1"/>
</dbReference>
<keyword evidence="2 4" id="KW-0175">Coiled coil</keyword>
<feature type="coiled-coil region" evidence="4">
    <location>
        <begin position="456"/>
        <end position="518"/>
    </location>
</feature>
<feature type="compositionally biased region" description="Low complexity" evidence="5">
    <location>
        <begin position="372"/>
        <end position="384"/>
    </location>
</feature>
<feature type="compositionally biased region" description="Basic and acidic residues" evidence="5">
    <location>
        <begin position="1479"/>
        <end position="1488"/>
    </location>
</feature>
<feature type="compositionally biased region" description="Pro residues" evidence="5">
    <location>
        <begin position="1852"/>
        <end position="1861"/>
    </location>
</feature>
<feature type="compositionally biased region" description="Gly residues" evidence="5">
    <location>
        <begin position="2032"/>
        <end position="2053"/>
    </location>
</feature>
<feature type="region of interest" description="Disordered" evidence="5">
    <location>
        <begin position="1690"/>
        <end position="1745"/>
    </location>
</feature>
<evidence type="ECO:0000256" key="4">
    <source>
        <dbReference type="SAM" id="Coils"/>
    </source>
</evidence>
<comment type="subcellular location">
    <subcellularLocation>
        <location evidence="1">Nucleus</location>
    </subcellularLocation>
</comment>
<dbReference type="Gene3D" id="1.10.287.1490">
    <property type="match status" value="1"/>
</dbReference>
<feature type="coiled-coil region" evidence="4">
    <location>
        <begin position="143"/>
        <end position="212"/>
    </location>
</feature>
<keyword evidence="10" id="KW-1185">Reference proteome</keyword>
<evidence type="ECO:0000259" key="6">
    <source>
        <dbReference type="Pfam" id="PF07926"/>
    </source>
</evidence>
<feature type="region of interest" description="Disordered" evidence="5">
    <location>
        <begin position="1560"/>
        <end position="1621"/>
    </location>
</feature>
<dbReference type="Pfam" id="PF25481">
    <property type="entry name" value="Nucleoprot-TPR"/>
    <property type="match status" value="1"/>
</dbReference>
<gene>
    <name evidence="9" type="ORF">JX265_010864</name>
</gene>
<dbReference type="Proteomes" id="UP000829685">
    <property type="component" value="Unassembled WGS sequence"/>
</dbReference>
<feature type="coiled-coil region" evidence="4">
    <location>
        <begin position="572"/>
        <end position="632"/>
    </location>
</feature>
<feature type="compositionally biased region" description="Low complexity" evidence="5">
    <location>
        <begin position="1919"/>
        <end position="1960"/>
    </location>
</feature>
<feature type="compositionally biased region" description="Low complexity" evidence="5">
    <location>
        <begin position="1862"/>
        <end position="1898"/>
    </location>
</feature>
<dbReference type="GO" id="GO:0005643">
    <property type="term" value="C:nuclear pore"/>
    <property type="evidence" value="ECO:0007669"/>
    <property type="project" value="TreeGrafter"/>
</dbReference>
<reference evidence="9" key="1">
    <citation type="submission" date="2021-03" db="EMBL/GenBank/DDBJ databases">
        <title>Revisited historic fungal species revealed as producer of novel bioactive compounds through whole genome sequencing and comparative genomics.</title>
        <authorList>
            <person name="Vignolle G.A."/>
            <person name="Hochenegger N."/>
            <person name="Mach R.L."/>
            <person name="Mach-Aigner A.R."/>
            <person name="Javad Rahimi M."/>
            <person name="Salim K.A."/>
            <person name="Chan C.M."/>
            <person name="Lim L.B.L."/>
            <person name="Cai F."/>
            <person name="Druzhinina I.S."/>
            <person name="U'Ren J.M."/>
            <person name="Derntl C."/>
        </authorList>
    </citation>
    <scope>NUCLEOTIDE SEQUENCE</scope>
    <source>
        <strain evidence="9">TUCIM 5799</strain>
    </source>
</reference>
<feature type="compositionally biased region" description="Polar residues" evidence="5">
    <location>
        <begin position="1502"/>
        <end position="1514"/>
    </location>
</feature>
<feature type="compositionally biased region" description="Polar residues" evidence="5">
    <location>
        <begin position="1534"/>
        <end position="1543"/>
    </location>
</feature>
<feature type="compositionally biased region" description="Basic and acidic residues" evidence="5">
    <location>
        <begin position="1690"/>
        <end position="1705"/>
    </location>
</feature>
<evidence type="ECO:0000256" key="1">
    <source>
        <dbReference type="ARBA" id="ARBA00004123"/>
    </source>
</evidence>
<dbReference type="PANTHER" id="PTHR18898">
    <property type="entry name" value="NUCLEOPROTEIN TPR-RELATED"/>
    <property type="match status" value="1"/>
</dbReference>
<feature type="coiled-coil region" evidence="4">
    <location>
        <begin position="73"/>
        <end position="114"/>
    </location>
</feature>
<dbReference type="PANTHER" id="PTHR18898:SF2">
    <property type="entry name" value="NUCLEOPROTEIN TPR"/>
    <property type="match status" value="1"/>
</dbReference>
<evidence type="ECO:0000313" key="10">
    <source>
        <dbReference type="Proteomes" id="UP000829685"/>
    </source>
</evidence>
<dbReference type="EMBL" id="JAFIMR010000037">
    <property type="protein sequence ID" value="KAI1858196.1"/>
    <property type="molecule type" value="Genomic_DNA"/>
</dbReference>
<feature type="domain" description="Nucleoprotein TPR/MPL1" evidence="7">
    <location>
        <begin position="186"/>
        <end position="261"/>
    </location>
</feature>
<feature type="compositionally biased region" description="Gly residues" evidence="5">
    <location>
        <begin position="1991"/>
        <end position="2004"/>
    </location>
</feature>
<evidence type="ECO:0000256" key="5">
    <source>
        <dbReference type="SAM" id="MobiDB-lite"/>
    </source>
</evidence>
<proteinExistence type="predicted"/>
<dbReference type="InterPro" id="IPR057974">
    <property type="entry name" value="NUA/TPR/MLP1-2-like_dom"/>
</dbReference>
<evidence type="ECO:0000256" key="2">
    <source>
        <dbReference type="ARBA" id="ARBA00023054"/>
    </source>
</evidence>
<feature type="compositionally biased region" description="Low complexity" evidence="5">
    <location>
        <begin position="1718"/>
        <end position="1737"/>
    </location>
</feature>
<dbReference type="InterPro" id="IPR012929">
    <property type="entry name" value="Nucleoprot-TPR/MLP1-2_dom"/>
</dbReference>
<name>A0A9Q0AK83_9PEZI</name>
<feature type="compositionally biased region" description="Basic and acidic residues" evidence="5">
    <location>
        <begin position="1782"/>
        <end position="1791"/>
    </location>
</feature>
<sequence>MAAADVDVGYLAAHLSVPEENLTTAITAPTAELVHAVLAAVAAKAHEFDDLYTQKVQLEVELETNVRGAEAQRDASNETARKALKDVEEIRQKLKHEETTRQALENEIRTIKSSSSTSESEIESLRARIASLETSNRESLAIIDNKNAANDSLSQELQAQHQKNLKLNQELTAAQQAAQNAQNVSNSAKIKESQLRQELDMARKNSDFWENEQKSKAAELLQVRKDRGAQISKLTSENTDLLSQKSSSDASLARVKNQLDETQAKLTQSFHDKQQAEELAASREEGLRQDLDSAKRLIALMEERSNSEKLRLAEVEARVEQVKRDGEDEVRRITTDLEHARQEYQQAQADTDNLRDEIARLEALLAGGGAAARGSPGQPGSAPQTPRPLNGSMMGRPGSPFATPGTSVRKSISATQALEEMYKYKGLLAAEKQRSDRLARDFDEMVDQLEAKGPEIDELQSENERLQHEIQNMSHLSDQSFQERDAAKKAARKAEADLKTAQVELNISRQQVRDLSAQLQMMVFALEHQGQELTLEEQLELQRLERATGFTTDDMTDVDSLIIERLVVFKDVRDLQEKNQELLKVVHELSEDMKNSEDPEAKRQAAEDHEEVSRLRATITEWEDRLRSLMVQHDGLVKQRDMFRRLAENRGASTRGPTGDGDDGVLVSIEENGDSVMGGDSADYATVLRELQQQYDSHRTEWNVDRDTMKKQIEALSTERNSLQSEKSKLSSQLGLKDSRFEMLESNFKAAKTEIEQLQNRIREQSDNLSKQDIRTQQAAEDLVEARSLAEGLRNENANLKAEKKLHMDVQARLSQDNESLLQEKSRLNGLLDTQQSLQNERDLSESETKRRLQGQIDTLEAELNSTKRQLTDQVEEGKKLQIRKEFDAQQSQKRIDELTANLSQIREDLVAARTSKDHLQKRVEELTIELRTAEERAERLQPRPTPRPGSMAAGGAQSGAQDADERYQEVVHEMTDLKRDLELAKTHLENAKAQADQYKEISQSSEEALQGLQSAQDEYMQMMDSTLAEKEAAIKESEQRIGDLSAELGRSNSELSSLRDSQDEVARRFQDEKAMLEDQIKRLKDQEENYTASSTFHQQDLRAQAEIASNAQQQYETEVVKHGETAKALASVRAEYNQLRTAAATLRAEAESAKATLLQNESSWEDRRRRFEQELADLRTRREDADKQSKILHGQLESMQAQVLELQRNRASTTESSEAMVAQPTSTDVNSLRELASYLRREKDILEGQHEMTVQEAKRLQQTLDYTQSQLDETRLKLEQERQAQNNTERSTTSHKELMEKLDQLNLFRESNAALRAEKRQIEAQLAEKTTKLAELEEKVQPLEAQIEELNSQLEHKQAEINQIRNDRDYWQKRSEDIIAKHGKTDPAEVEELKANVAALESERDTLQEAEQSLKTQVQELENAIGEKEAGWQASKERLVAQFKERSRNLTAQKNEAVSEKDRLQGELNDANTQLASTREELESEKAKIAAADEQLKDFQRQVQSLHEASQQEKPAVAQAPAPAPGPGTGDASNQEQISALEQQLTQVKAELEAISTQKATVDQELGGLREQLNTVSAERDRALASAQSSAPNGDVNMENGTGEAPAASAPLTDEERQTLEQRITEAEAKAAEFEKKAEELQSNQAAIINSRSDKMKAMLNDRLKAKNAEFEKERTQMQQTIEQQKNDFELRMEQERKIWEAEQKSGPAEVKPPSTPSQQTAPGTPTATPSVSTPSLDNLNDDDARKFVASNPTVKSIVTNNIKNKVEQATKKLKEEYEQTHVAKSEMEQKITQAKESATKMASSKASVQVNMAENRARTAQAKLGVVEAAAKETPEKPVGEVWELAKTAKPPPPPPKPAQAPASNGPAASAASGAAQATPASQVPKPAAGPGLPKPQVVSAPSAAQGTTTAAAPVNPFAQISQPAPSQPAAAAANPFASSTNSQPAQQTTQNQPAQTAAGGGAQPKSGIPAPSSKLRPPSGTYQAPRGGARGGRGGRGGAQAGGRQSLNAGAETFQPGTGNKRPRNDSEAGGGNGGPKRMRGGAGAGAAQQ</sequence>
<evidence type="ECO:0000259" key="7">
    <source>
        <dbReference type="Pfam" id="PF25481"/>
    </source>
</evidence>
<evidence type="ECO:0008006" key="11">
    <source>
        <dbReference type="Google" id="ProtNLM"/>
    </source>
</evidence>
<feature type="compositionally biased region" description="Basic and acidic residues" evidence="5">
    <location>
        <begin position="1832"/>
        <end position="1841"/>
    </location>
</feature>
<dbReference type="Pfam" id="PF25785">
    <property type="entry name" value="TPR"/>
    <property type="match status" value="1"/>
</dbReference>
<feature type="coiled-coil region" evidence="4">
    <location>
        <begin position="284"/>
        <end position="364"/>
    </location>
</feature>
<feature type="region of interest" description="Disordered" evidence="5">
    <location>
        <begin position="1831"/>
        <end position="2053"/>
    </location>
</feature>
<dbReference type="GO" id="GO:0006606">
    <property type="term" value="P:protein import into nucleus"/>
    <property type="evidence" value="ECO:0007669"/>
    <property type="project" value="InterPro"/>
</dbReference>
<feature type="compositionally biased region" description="Polar residues" evidence="5">
    <location>
        <begin position="1051"/>
        <end position="1060"/>
    </location>
</feature>
<feature type="region of interest" description="Disordered" evidence="5">
    <location>
        <begin position="934"/>
        <end position="965"/>
    </location>
</feature>
<feature type="compositionally biased region" description="Polar residues" evidence="5">
    <location>
        <begin position="1792"/>
        <end position="1811"/>
    </location>
</feature>
<dbReference type="GO" id="GO:0017056">
    <property type="term" value="F:structural constituent of nuclear pore"/>
    <property type="evidence" value="ECO:0007669"/>
    <property type="project" value="TreeGrafter"/>
</dbReference>
<feature type="region of interest" description="Disordered" evidence="5">
    <location>
        <begin position="1500"/>
        <end position="1543"/>
    </location>
</feature>
<feature type="region of interest" description="Disordered" evidence="5">
    <location>
        <begin position="1447"/>
        <end position="1488"/>
    </location>
</feature>
<evidence type="ECO:0000259" key="8">
    <source>
        <dbReference type="Pfam" id="PF25785"/>
    </source>
</evidence>
<dbReference type="GO" id="GO:0006406">
    <property type="term" value="P:mRNA export from nucleus"/>
    <property type="evidence" value="ECO:0007669"/>
    <property type="project" value="TreeGrafter"/>
</dbReference>
<feature type="compositionally biased region" description="Low complexity" evidence="5">
    <location>
        <begin position="950"/>
        <end position="962"/>
    </location>
</feature>
<organism evidence="9 10">
    <name type="scientific">Neoarthrinium moseri</name>
    <dbReference type="NCBI Taxonomy" id="1658444"/>
    <lineage>
        <taxon>Eukaryota</taxon>
        <taxon>Fungi</taxon>
        <taxon>Dikarya</taxon>
        <taxon>Ascomycota</taxon>
        <taxon>Pezizomycotina</taxon>
        <taxon>Sordariomycetes</taxon>
        <taxon>Xylariomycetidae</taxon>
        <taxon>Amphisphaeriales</taxon>
        <taxon>Apiosporaceae</taxon>
        <taxon>Neoarthrinium</taxon>
    </lineage>
</organism>